<dbReference type="PANTHER" id="PTHR22603">
    <property type="entry name" value="CHOLINE/ETHANOALAMINE KINASE"/>
    <property type="match status" value="1"/>
</dbReference>
<evidence type="ECO:0000256" key="2">
    <source>
        <dbReference type="ARBA" id="ARBA00038211"/>
    </source>
</evidence>
<keyword evidence="4" id="KW-0808">Transferase</keyword>
<evidence type="ECO:0000313" key="5">
    <source>
        <dbReference type="Proteomes" id="UP000186594"/>
    </source>
</evidence>
<comment type="pathway">
    <text evidence="1">Phospholipid metabolism; phosphatidylethanolamine biosynthesis; phosphatidylethanolamine from ethanolamine: step 1/3.</text>
</comment>
<dbReference type="GO" id="GO:0004305">
    <property type="term" value="F:ethanolamine kinase activity"/>
    <property type="evidence" value="ECO:0007669"/>
    <property type="project" value="UniProtKB-EC"/>
</dbReference>
<dbReference type="STRING" id="1198029.A0A1U7LGN4"/>
<reference evidence="4 5" key="1">
    <citation type="submission" date="2016-04" db="EMBL/GenBank/DDBJ databases">
        <title>Evolutionary innovation and constraint leading to complex multicellularity in the Ascomycota.</title>
        <authorList>
            <person name="Cisse O."/>
            <person name="Nguyen A."/>
            <person name="Hewitt D.A."/>
            <person name="Jedd G."/>
            <person name="Stajich J.E."/>
        </authorList>
    </citation>
    <scope>NUCLEOTIDE SEQUENCE [LARGE SCALE GENOMIC DNA]</scope>
    <source>
        <strain evidence="4 5">DAH-3</strain>
    </source>
</reference>
<name>A0A1U7LGN4_NEOID</name>
<evidence type="ECO:0000256" key="1">
    <source>
        <dbReference type="ARBA" id="ARBA00037883"/>
    </source>
</evidence>
<dbReference type="AlphaFoldDB" id="A0A1U7LGN4"/>
<dbReference type="InterPro" id="IPR011009">
    <property type="entry name" value="Kinase-like_dom_sf"/>
</dbReference>
<evidence type="ECO:0000256" key="3">
    <source>
        <dbReference type="ARBA" id="ARBA00038874"/>
    </source>
</evidence>
<evidence type="ECO:0000313" key="4">
    <source>
        <dbReference type="EMBL" id="OLL21814.1"/>
    </source>
</evidence>
<dbReference type="EC" id="2.7.1.82" evidence="3"/>
<dbReference type="Pfam" id="PF01633">
    <property type="entry name" value="Choline_kinase"/>
    <property type="match status" value="1"/>
</dbReference>
<dbReference type="Proteomes" id="UP000186594">
    <property type="component" value="Unassembled WGS sequence"/>
</dbReference>
<organism evidence="4 5">
    <name type="scientific">Neolecta irregularis (strain DAH-3)</name>
    <dbReference type="NCBI Taxonomy" id="1198029"/>
    <lineage>
        <taxon>Eukaryota</taxon>
        <taxon>Fungi</taxon>
        <taxon>Dikarya</taxon>
        <taxon>Ascomycota</taxon>
        <taxon>Taphrinomycotina</taxon>
        <taxon>Neolectales</taxon>
        <taxon>Neolectaceae</taxon>
        <taxon>Neolecta</taxon>
    </lineage>
</organism>
<proteinExistence type="inferred from homology"/>
<dbReference type="GO" id="GO:0005737">
    <property type="term" value="C:cytoplasm"/>
    <property type="evidence" value="ECO:0007669"/>
    <property type="project" value="TreeGrafter"/>
</dbReference>
<gene>
    <name evidence="4" type="ORF">NEOLI_001031</name>
</gene>
<dbReference type="OrthoDB" id="10267235at2759"/>
<protein>
    <recommendedName>
        <fullName evidence="3">ethanolamine kinase</fullName>
        <ecNumber evidence="3">2.7.1.82</ecNumber>
    </recommendedName>
</protein>
<accession>A0A1U7LGN4</accession>
<dbReference type="CDD" id="cd05157">
    <property type="entry name" value="ETNK_euk"/>
    <property type="match status" value="1"/>
</dbReference>
<comment type="similarity">
    <text evidence="2">Belongs to the choline/ethanolamine kinase family.</text>
</comment>
<keyword evidence="5" id="KW-1185">Reference proteome</keyword>
<dbReference type="GO" id="GO:0006646">
    <property type="term" value="P:phosphatidylethanolamine biosynthetic process"/>
    <property type="evidence" value="ECO:0007669"/>
    <property type="project" value="TreeGrafter"/>
</dbReference>
<keyword evidence="4" id="KW-0418">Kinase</keyword>
<dbReference type="OMA" id="PMIWTKT"/>
<dbReference type="EMBL" id="LXFE01004239">
    <property type="protein sequence ID" value="OLL21814.1"/>
    <property type="molecule type" value="Genomic_DNA"/>
</dbReference>
<comment type="caution">
    <text evidence="4">The sequence shown here is derived from an EMBL/GenBank/DDBJ whole genome shotgun (WGS) entry which is preliminary data.</text>
</comment>
<dbReference type="PANTHER" id="PTHR22603:SF66">
    <property type="entry name" value="ETHANOLAMINE KINASE"/>
    <property type="match status" value="1"/>
</dbReference>
<sequence length="277" mass="32655">MGSQILYITTLTALIVELFHCTVRDESFLIRIYGKNTDILIDRSREVENLLKLNAAGLAPELIVQFENGLVYRFIPGRILSTEELPRYASEIACHLHKWHELETSKSSLLWDTITIWLKQVPDESVAKELEWLKEKCQSFDCPVVFSHNDLLHANVILDPDQEIHFIDYEYASPAELPFDIANHFCEYAGFECNYEMFPSETTQKSFITAYYGEDATEGKVNELYEKVRWFCLASHMYWALWARVQETISEIEFGYGKYTEMRWSEYWRMKNQFMEE</sequence>
<dbReference type="SUPFAM" id="SSF56112">
    <property type="entry name" value="Protein kinase-like (PK-like)"/>
    <property type="match status" value="1"/>
</dbReference>
<dbReference type="Gene3D" id="3.90.1200.10">
    <property type="match status" value="1"/>
</dbReference>